<reference evidence="2" key="1">
    <citation type="submission" date="2020-07" db="EMBL/GenBank/DDBJ databases">
        <authorList>
            <person name="Lin J."/>
        </authorList>
    </citation>
    <scope>NUCLEOTIDE SEQUENCE</scope>
</reference>
<dbReference type="InterPro" id="IPR002710">
    <property type="entry name" value="Dilute_dom"/>
</dbReference>
<name>A0A6V7QGR1_ANACO</name>
<evidence type="ECO:0000313" key="2">
    <source>
        <dbReference type="EMBL" id="CAD1842342.1"/>
    </source>
</evidence>
<protein>
    <recommendedName>
        <fullName evidence="1">Dilute domain-containing protein</fullName>
    </recommendedName>
</protein>
<dbReference type="AlphaFoldDB" id="A0A6V7QGR1"/>
<proteinExistence type="predicted"/>
<dbReference type="EMBL" id="LR862136">
    <property type="protein sequence ID" value="CAD1842342.1"/>
    <property type="molecule type" value="Genomic_DNA"/>
</dbReference>
<organism evidence="2">
    <name type="scientific">Ananas comosus var. bracteatus</name>
    <name type="common">red pineapple</name>
    <dbReference type="NCBI Taxonomy" id="296719"/>
    <lineage>
        <taxon>Eukaryota</taxon>
        <taxon>Viridiplantae</taxon>
        <taxon>Streptophyta</taxon>
        <taxon>Embryophyta</taxon>
        <taxon>Tracheophyta</taxon>
        <taxon>Spermatophyta</taxon>
        <taxon>Magnoliopsida</taxon>
        <taxon>Liliopsida</taxon>
        <taxon>Poales</taxon>
        <taxon>Bromeliaceae</taxon>
        <taxon>Bromelioideae</taxon>
        <taxon>Ananas</taxon>
    </lineage>
</organism>
<feature type="domain" description="Dilute" evidence="1">
    <location>
        <begin position="1"/>
        <end position="143"/>
    </location>
</feature>
<dbReference type="PROSITE" id="PS51126">
    <property type="entry name" value="DILUTE"/>
    <property type="match status" value="1"/>
</dbReference>
<accession>A0A6V7QGR1</accession>
<dbReference type="Pfam" id="PF01843">
    <property type="entry name" value="DIL"/>
    <property type="match status" value="1"/>
</dbReference>
<gene>
    <name evidence="2" type="ORF">CB5_LOCUS25553</name>
</gene>
<evidence type="ECO:0000259" key="1">
    <source>
        <dbReference type="PROSITE" id="PS51126"/>
    </source>
</evidence>
<sequence length="143" mass="16624">MTRIPMSEGLNLALKSPNCRFWIALGFASEGQKYQYWSWYRYGIGLVPVPSAFLANPRFGFAQAAAWYRFTTPMRMLLLQQREFVKAGSHELKQWCHKAMEECAETLWDELQHIRQAMGFLVLHQKSHKSLEEITNELCPVSP</sequence>